<proteinExistence type="predicted"/>
<keyword evidence="1" id="KW-0812">Transmembrane</keyword>
<sequence length="83" mass="8806">MNILEAIRIALNSLLANKLRSILTMLGIIIGVGAVIALLALGGAIQTLVTSELQGLGSNLVFLFPGTNDPENDRRVPPRLTNE</sequence>
<gene>
    <name evidence="3" type="ORF">C0184_08160</name>
</gene>
<accession>A0A2J6X4X1</accession>
<keyword evidence="1" id="KW-0472">Membrane</keyword>
<feature type="domain" description="MacB-like periplasmic core" evidence="2">
    <location>
        <begin position="21"/>
        <end position="74"/>
    </location>
</feature>
<evidence type="ECO:0000313" key="3">
    <source>
        <dbReference type="EMBL" id="PMP81498.1"/>
    </source>
</evidence>
<dbReference type="Proteomes" id="UP000243376">
    <property type="component" value="Unassembled WGS sequence"/>
</dbReference>
<protein>
    <recommendedName>
        <fullName evidence="2">MacB-like periplasmic core domain-containing protein</fullName>
    </recommendedName>
</protein>
<reference evidence="3 4" key="1">
    <citation type="submission" date="2018-01" db="EMBL/GenBank/DDBJ databases">
        <title>Metagenomic assembled genomes from two thermal pools in the Uzon Caldera, Kamchatka, Russia.</title>
        <authorList>
            <person name="Wilkins L."/>
            <person name="Ettinger C."/>
        </authorList>
    </citation>
    <scope>NUCLEOTIDE SEQUENCE [LARGE SCALE GENOMIC DNA]</scope>
    <source>
        <strain evidence="3">ZAV-02</strain>
    </source>
</reference>
<dbReference type="EMBL" id="PNIQ01000538">
    <property type="protein sequence ID" value="PMP81498.1"/>
    <property type="molecule type" value="Genomic_DNA"/>
</dbReference>
<keyword evidence="1" id="KW-1133">Transmembrane helix</keyword>
<feature type="non-terminal residue" evidence="3">
    <location>
        <position position="83"/>
    </location>
</feature>
<evidence type="ECO:0000259" key="2">
    <source>
        <dbReference type="Pfam" id="PF12704"/>
    </source>
</evidence>
<dbReference type="GO" id="GO:0022857">
    <property type="term" value="F:transmembrane transporter activity"/>
    <property type="evidence" value="ECO:0007669"/>
    <property type="project" value="TreeGrafter"/>
</dbReference>
<dbReference type="Pfam" id="PF12704">
    <property type="entry name" value="MacB_PCD"/>
    <property type="match status" value="1"/>
</dbReference>
<dbReference type="InterPro" id="IPR050250">
    <property type="entry name" value="Macrolide_Exporter_MacB"/>
</dbReference>
<dbReference type="InterPro" id="IPR025857">
    <property type="entry name" value="MacB_PCD"/>
</dbReference>
<comment type="caution">
    <text evidence="3">The sequence shown here is derived from an EMBL/GenBank/DDBJ whole genome shotgun (WGS) entry which is preliminary data.</text>
</comment>
<dbReference type="PANTHER" id="PTHR30572">
    <property type="entry name" value="MEMBRANE COMPONENT OF TRANSPORTER-RELATED"/>
    <property type="match status" value="1"/>
</dbReference>
<name>A0A2J6X4X1_9CHLR</name>
<evidence type="ECO:0000256" key="1">
    <source>
        <dbReference type="SAM" id="Phobius"/>
    </source>
</evidence>
<feature type="transmembrane region" description="Helical" evidence="1">
    <location>
        <begin position="21"/>
        <end position="45"/>
    </location>
</feature>
<organism evidence="3 4">
    <name type="scientific">Chloroflexus aggregans</name>
    <dbReference type="NCBI Taxonomy" id="152260"/>
    <lineage>
        <taxon>Bacteria</taxon>
        <taxon>Bacillati</taxon>
        <taxon>Chloroflexota</taxon>
        <taxon>Chloroflexia</taxon>
        <taxon>Chloroflexales</taxon>
        <taxon>Chloroflexineae</taxon>
        <taxon>Chloroflexaceae</taxon>
        <taxon>Chloroflexus</taxon>
    </lineage>
</organism>
<dbReference type="PANTHER" id="PTHR30572:SF4">
    <property type="entry name" value="ABC TRANSPORTER PERMEASE YTRF"/>
    <property type="match status" value="1"/>
</dbReference>
<dbReference type="GO" id="GO:0005886">
    <property type="term" value="C:plasma membrane"/>
    <property type="evidence" value="ECO:0007669"/>
    <property type="project" value="TreeGrafter"/>
</dbReference>
<dbReference type="AlphaFoldDB" id="A0A2J6X4X1"/>
<evidence type="ECO:0000313" key="4">
    <source>
        <dbReference type="Proteomes" id="UP000243376"/>
    </source>
</evidence>